<dbReference type="EMBL" id="LMYN01000005">
    <property type="protein sequence ID" value="KSA03782.1"/>
    <property type="molecule type" value="Genomic_DNA"/>
</dbReference>
<evidence type="ECO:0000256" key="3">
    <source>
        <dbReference type="ARBA" id="ARBA00023002"/>
    </source>
</evidence>
<dbReference type="GO" id="GO:0006654">
    <property type="term" value="P:phosphatidic acid biosynthetic process"/>
    <property type="evidence" value="ECO:0007669"/>
    <property type="project" value="TreeGrafter"/>
</dbReference>
<sequence>MTQQKYALISGASSGIGYQLAIALSKKGYKVFGCAPESVLFEMKPLTEEYGVVAFGCDITKIEDIKKAAKLVGEQTGGRLDILYNNAGISFGGPSVEMPDDELVKIFNVNTLGHISMTKYMIDYVIAAKGTIVFTSSVAARVPLSWAGPYCATKAAIDMYAMVLHGEMKPFGVRVHSVITGGVDTSLLDTIDLNRNASGSRFDVDGLYDSMWSLRNMSRNRYTTLSPEKYANRIVRKISRTWDIGFNIYEGAFAYSLHLASRYVPFFLVEWGTAFHFSQLKVFRNIRRKLLSKKDK</sequence>
<dbReference type="Proteomes" id="UP000054251">
    <property type="component" value="Unassembled WGS sequence"/>
</dbReference>
<evidence type="ECO:0000313" key="6">
    <source>
        <dbReference type="Proteomes" id="UP000054251"/>
    </source>
</evidence>
<dbReference type="GO" id="GO:0019433">
    <property type="term" value="P:triglyceride catabolic process"/>
    <property type="evidence" value="ECO:0007669"/>
    <property type="project" value="TreeGrafter"/>
</dbReference>
<dbReference type="InterPro" id="IPR020904">
    <property type="entry name" value="Sc_DH/Rdtase_CS"/>
</dbReference>
<evidence type="ECO:0000256" key="2">
    <source>
        <dbReference type="ARBA" id="ARBA00022857"/>
    </source>
</evidence>
<reference evidence="5 6" key="1">
    <citation type="submission" date="2015-11" db="EMBL/GenBank/DDBJ databases">
        <title>The genome of Debaryomyces fabryi.</title>
        <authorList>
            <person name="Tafer H."/>
            <person name="Lopandic K."/>
        </authorList>
    </citation>
    <scope>NUCLEOTIDE SEQUENCE [LARGE SCALE GENOMIC DNA]</scope>
    <source>
        <strain evidence="5 6">CBS 789</strain>
    </source>
</reference>
<gene>
    <name evidence="5" type="ORF">AC631_00417</name>
</gene>
<dbReference type="GO" id="GO:0005811">
    <property type="term" value="C:lipid droplet"/>
    <property type="evidence" value="ECO:0007669"/>
    <property type="project" value="TreeGrafter"/>
</dbReference>
<dbReference type="GeneID" id="26837426"/>
<dbReference type="PRINTS" id="PR00081">
    <property type="entry name" value="GDHRDH"/>
</dbReference>
<dbReference type="Pfam" id="PF00106">
    <property type="entry name" value="adh_short"/>
    <property type="match status" value="1"/>
</dbReference>
<dbReference type="GO" id="GO:0004806">
    <property type="term" value="F:triacylglycerol lipase activity"/>
    <property type="evidence" value="ECO:0007669"/>
    <property type="project" value="TreeGrafter"/>
</dbReference>
<accession>A0A0V1Q5X7</accession>
<evidence type="ECO:0000313" key="5">
    <source>
        <dbReference type="EMBL" id="KSA03782.1"/>
    </source>
</evidence>
<dbReference type="AlphaFoldDB" id="A0A0V1Q5X7"/>
<dbReference type="PROSITE" id="PS00061">
    <property type="entry name" value="ADH_SHORT"/>
    <property type="match status" value="1"/>
</dbReference>
<dbReference type="GO" id="GO:0005783">
    <property type="term" value="C:endoplasmic reticulum"/>
    <property type="evidence" value="ECO:0007669"/>
    <property type="project" value="TreeGrafter"/>
</dbReference>
<comment type="similarity">
    <text evidence="1 4">Belongs to the short-chain dehydrogenases/reductases (SDR) family.</text>
</comment>
<keyword evidence="2" id="KW-0521">NADP</keyword>
<evidence type="ECO:0008006" key="7">
    <source>
        <dbReference type="Google" id="ProtNLM"/>
    </source>
</evidence>
<dbReference type="PRINTS" id="PR00080">
    <property type="entry name" value="SDRFAMILY"/>
</dbReference>
<protein>
    <recommendedName>
        <fullName evidence="7">NADPH-dependent 1-acyldihydroxyacetone phosphate reductase</fullName>
    </recommendedName>
</protein>
<dbReference type="RefSeq" id="XP_015469884.1">
    <property type="nucleotide sequence ID" value="XM_015609247.1"/>
</dbReference>
<evidence type="ECO:0000256" key="4">
    <source>
        <dbReference type="RuleBase" id="RU000363"/>
    </source>
</evidence>
<comment type="caution">
    <text evidence="5">The sequence shown here is derived from an EMBL/GenBank/DDBJ whole genome shotgun (WGS) entry which is preliminary data.</text>
</comment>
<dbReference type="PANTHER" id="PTHR44169:SF6">
    <property type="entry name" value="NADPH-DEPENDENT 1-ACYLDIHYDROXYACETONE PHOSPHATE REDUCTASE"/>
    <property type="match status" value="1"/>
</dbReference>
<keyword evidence="6" id="KW-1185">Reference proteome</keyword>
<dbReference type="OrthoDB" id="2102561at2759"/>
<dbReference type="SUPFAM" id="SSF51735">
    <property type="entry name" value="NAD(P)-binding Rossmann-fold domains"/>
    <property type="match status" value="1"/>
</dbReference>
<organism evidence="5 6">
    <name type="scientific">Debaryomyces fabryi</name>
    <dbReference type="NCBI Taxonomy" id="58627"/>
    <lineage>
        <taxon>Eukaryota</taxon>
        <taxon>Fungi</taxon>
        <taxon>Dikarya</taxon>
        <taxon>Ascomycota</taxon>
        <taxon>Saccharomycotina</taxon>
        <taxon>Pichiomycetes</taxon>
        <taxon>Debaryomycetaceae</taxon>
        <taxon>Debaryomyces</taxon>
    </lineage>
</organism>
<name>A0A0V1Q5X7_9ASCO</name>
<dbReference type="GO" id="GO:0000140">
    <property type="term" value="F:acylglycerone-phosphate reductase (NADP+) activity"/>
    <property type="evidence" value="ECO:0007669"/>
    <property type="project" value="TreeGrafter"/>
</dbReference>
<dbReference type="InterPro" id="IPR002347">
    <property type="entry name" value="SDR_fam"/>
</dbReference>
<dbReference type="Gene3D" id="3.40.50.720">
    <property type="entry name" value="NAD(P)-binding Rossmann-like Domain"/>
    <property type="match status" value="1"/>
</dbReference>
<dbReference type="PANTHER" id="PTHR44169">
    <property type="entry name" value="NADPH-DEPENDENT 1-ACYLDIHYDROXYACETONE PHOSPHATE REDUCTASE"/>
    <property type="match status" value="1"/>
</dbReference>
<evidence type="ECO:0000256" key="1">
    <source>
        <dbReference type="ARBA" id="ARBA00006484"/>
    </source>
</evidence>
<dbReference type="InterPro" id="IPR036291">
    <property type="entry name" value="NAD(P)-bd_dom_sf"/>
</dbReference>
<proteinExistence type="inferred from homology"/>
<keyword evidence="3" id="KW-0560">Oxidoreductase</keyword>